<feature type="domain" description="PLD phosphodiesterase" evidence="14">
    <location>
        <begin position="434"/>
        <end position="461"/>
    </location>
</feature>
<evidence type="ECO:0000256" key="3">
    <source>
        <dbReference type="ARBA" id="ARBA00022516"/>
    </source>
</evidence>
<dbReference type="PROSITE" id="PS50035">
    <property type="entry name" value="PLD"/>
    <property type="match status" value="2"/>
</dbReference>
<dbReference type="PANTHER" id="PTHR21248:SF22">
    <property type="entry name" value="PHOSPHOLIPASE D"/>
    <property type="match status" value="1"/>
</dbReference>
<gene>
    <name evidence="15" type="ORF">SAMN04488558_1137</name>
</gene>
<keyword evidence="5 13" id="KW-0812">Transmembrane</keyword>
<comment type="subcellular location">
    <subcellularLocation>
        <location evidence="1">Cell membrane</location>
        <topology evidence="1">Multi-pass membrane protein</topology>
    </subcellularLocation>
</comment>
<keyword evidence="7 13" id="KW-1133">Transmembrane helix</keyword>
<dbReference type="InterPro" id="IPR001736">
    <property type="entry name" value="PLipase_D/transphosphatidylase"/>
</dbReference>
<evidence type="ECO:0000256" key="8">
    <source>
        <dbReference type="ARBA" id="ARBA00023098"/>
    </source>
</evidence>
<keyword evidence="2" id="KW-1003">Cell membrane</keyword>
<dbReference type="InterPro" id="IPR027379">
    <property type="entry name" value="CLS_N"/>
</dbReference>
<dbReference type="AlphaFoldDB" id="A0A1H9GE36"/>
<dbReference type="GO" id="GO:0008808">
    <property type="term" value="F:cardiolipin synthase activity"/>
    <property type="evidence" value="ECO:0007669"/>
    <property type="project" value="UniProtKB-UniRule"/>
</dbReference>
<evidence type="ECO:0000256" key="2">
    <source>
        <dbReference type="ARBA" id="ARBA00022475"/>
    </source>
</evidence>
<dbReference type="Pfam" id="PF13091">
    <property type="entry name" value="PLDc_2"/>
    <property type="match status" value="2"/>
</dbReference>
<evidence type="ECO:0000256" key="5">
    <source>
        <dbReference type="ARBA" id="ARBA00022692"/>
    </source>
</evidence>
<dbReference type="SMART" id="SM00155">
    <property type="entry name" value="PLDc"/>
    <property type="match status" value="2"/>
</dbReference>
<keyword evidence="3" id="KW-0444">Lipid biosynthesis</keyword>
<name>A0A1H9GE36_9LACT</name>
<evidence type="ECO:0000256" key="11">
    <source>
        <dbReference type="ARBA" id="ARBA00023264"/>
    </source>
</evidence>
<dbReference type="GO" id="GO:0005886">
    <property type="term" value="C:plasma membrane"/>
    <property type="evidence" value="ECO:0007669"/>
    <property type="project" value="UniProtKB-SubCell"/>
</dbReference>
<keyword evidence="9 13" id="KW-0472">Membrane</keyword>
<evidence type="ECO:0000256" key="9">
    <source>
        <dbReference type="ARBA" id="ARBA00023136"/>
    </source>
</evidence>
<dbReference type="CDD" id="cd09154">
    <property type="entry name" value="PLDc_SMU_988_like_1"/>
    <property type="match status" value="1"/>
</dbReference>
<dbReference type="Pfam" id="PF13396">
    <property type="entry name" value="PLDc_N"/>
    <property type="match status" value="1"/>
</dbReference>
<reference evidence="15 16" key="1">
    <citation type="submission" date="2016-10" db="EMBL/GenBank/DDBJ databases">
        <authorList>
            <person name="de Groot N.N."/>
        </authorList>
    </citation>
    <scope>NUCLEOTIDE SEQUENCE [LARGE SCALE GENOMIC DNA]</scope>
    <source>
        <strain evidence="15 16">DSM 15695</strain>
    </source>
</reference>
<evidence type="ECO:0000256" key="1">
    <source>
        <dbReference type="ARBA" id="ARBA00004651"/>
    </source>
</evidence>
<proteinExistence type="predicted"/>
<evidence type="ECO:0000256" key="6">
    <source>
        <dbReference type="ARBA" id="ARBA00022737"/>
    </source>
</evidence>
<dbReference type="InterPro" id="IPR022924">
    <property type="entry name" value="Cardiolipin_synthase"/>
</dbReference>
<dbReference type="EMBL" id="FOEN01000013">
    <property type="protein sequence ID" value="SEQ48048.1"/>
    <property type="molecule type" value="Genomic_DNA"/>
</dbReference>
<feature type="domain" description="PLD phosphodiesterase" evidence="14">
    <location>
        <begin position="247"/>
        <end position="274"/>
    </location>
</feature>
<feature type="transmembrane region" description="Helical" evidence="13">
    <location>
        <begin position="37"/>
        <end position="57"/>
    </location>
</feature>
<keyword evidence="4" id="KW-0808">Transferase</keyword>
<dbReference type="CDD" id="cd09160">
    <property type="entry name" value="PLDc_SMU_988_like_2"/>
    <property type="match status" value="1"/>
</dbReference>
<dbReference type="RefSeq" id="WP_234971710.1">
    <property type="nucleotide sequence ID" value="NZ_CALUDV010000030.1"/>
</dbReference>
<dbReference type="PANTHER" id="PTHR21248">
    <property type="entry name" value="CARDIOLIPIN SYNTHASE"/>
    <property type="match status" value="1"/>
</dbReference>
<keyword evidence="6" id="KW-0677">Repeat</keyword>
<evidence type="ECO:0000313" key="16">
    <source>
        <dbReference type="Proteomes" id="UP000198833"/>
    </source>
</evidence>
<keyword evidence="16" id="KW-1185">Reference proteome</keyword>
<dbReference type="STRING" id="89093.SAMN04488558_1137"/>
<dbReference type="NCBIfam" id="TIGR04265">
    <property type="entry name" value="bac_cardiolipin"/>
    <property type="match status" value="1"/>
</dbReference>
<dbReference type="InterPro" id="IPR025202">
    <property type="entry name" value="PLD-like_dom"/>
</dbReference>
<dbReference type="GO" id="GO:0032049">
    <property type="term" value="P:cardiolipin biosynthetic process"/>
    <property type="evidence" value="ECO:0007669"/>
    <property type="project" value="UniProtKB-UniRule"/>
</dbReference>
<protein>
    <recommendedName>
        <fullName evidence="12">Cardiolipin synthase</fullName>
        <ecNumber evidence="12">2.7.8.-</ecNumber>
    </recommendedName>
</protein>
<dbReference type="Gene3D" id="3.30.870.10">
    <property type="entry name" value="Endonuclease Chain A"/>
    <property type="match status" value="2"/>
</dbReference>
<evidence type="ECO:0000256" key="12">
    <source>
        <dbReference type="NCBIfam" id="TIGR04265"/>
    </source>
</evidence>
<evidence type="ECO:0000256" key="13">
    <source>
        <dbReference type="SAM" id="Phobius"/>
    </source>
</evidence>
<sequence length="520" mass="60680">MKSPERRQIIERAILIGLLFLIQIIWFFVIFANIINYSVWINVIFTIISFILILYLIRKNESPAYRMGWISLMAMFPLLGGLLYLLIGNKRPTRRMKRRLNEHRPLFQQELQTLPHQPAQAALAERDLRVASLSHYIYQFESYPLYRDTQVEYFANGESMMNQLIQDLKAAKSYIFLEFFIVEFGQMFDQIFEVLKEKVGQGVEVRLIYDDFGCIARLPEDFDRQCEAVGIKAIKFNPVHPVISMVYNTRDHRKYIIIDGLLAYTGGLNIADEYINVKQRFGYWKDNMIRLNGPASWSLSHLFLEMWNGFYPEKDMDLALYRPQLLEQTNPEEQNLPDSTSFVQPFGDSPLDNEAVGENVYRQLLDMAIESVYIYTPYLIISYEMQTALELAAKRGVDVRIVTPGIPDKPVVYRMTRSFYRPLLEAGVRIYEFTPGFLHAKTFIVDGKVACVGTINLDYRSLYLHFETGTLLYYHPVIEQISEDFFQVLDVSRERVLNDLNQSFFGEIVDSLLRLFAPFV</sequence>
<dbReference type="Proteomes" id="UP000198833">
    <property type="component" value="Unassembled WGS sequence"/>
</dbReference>
<feature type="transmembrane region" description="Helical" evidence="13">
    <location>
        <begin position="69"/>
        <end position="87"/>
    </location>
</feature>
<evidence type="ECO:0000259" key="14">
    <source>
        <dbReference type="PROSITE" id="PS50035"/>
    </source>
</evidence>
<dbReference type="SUPFAM" id="SSF56024">
    <property type="entry name" value="Phospholipase D/nuclease"/>
    <property type="match status" value="2"/>
</dbReference>
<keyword evidence="10" id="KW-0594">Phospholipid biosynthesis</keyword>
<keyword evidence="8" id="KW-0443">Lipid metabolism</keyword>
<keyword evidence="11" id="KW-1208">Phospholipid metabolism</keyword>
<accession>A0A1H9GE36</accession>
<feature type="transmembrane region" description="Helical" evidence="13">
    <location>
        <begin position="12"/>
        <end position="31"/>
    </location>
</feature>
<evidence type="ECO:0000256" key="7">
    <source>
        <dbReference type="ARBA" id="ARBA00022989"/>
    </source>
</evidence>
<dbReference type="EC" id="2.7.8.-" evidence="12"/>
<organism evidence="15 16">
    <name type="scientific">Ignavigranum ruoffiae</name>
    <dbReference type="NCBI Taxonomy" id="89093"/>
    <lineage>
        <taxon>Bacteria</taxon>
        <taxon>Bacillati</taxon>
        <taxon>Bacillota</taxon>
        <taxon>Bacilli</taxon>
        <taxon>Lactobacillales</taxon>
        <taxon>Aerococcaceae</taxon>
        <taxon>Ignavigranum</taxon>
    </lineage>
</organism>
<evidence type="ECO:0000256" key="10">
    <source>
        <dbReference type="ARBA" id="ARBA00023209"/>
    </source>
</evidence>
<evidence type="ECO:0000313" key="15">
    <source>
        <dbReference type="EMBL" id="SEQ48048.1"/>
    </source>
</evidence>
<evidence type="ECO:0000256" key="4">
    <source>
        <dbReference type="ARBA" id="ARBA00022679"/>
    </source>
</evidence>